<dbReference type="Proteomes" id="UP000574369">
    <property type="component" value="Unassembled WGS sequence"/>
</dbReference>
<feature type="domain" description="HTH cro/C1-type" evidence="2">
    <location>
        <begin position="38"/>
        <end position="68"/>
    </location>
</feature>
<dbReference type="InterPro" id="IPR001387">
    <property type="entry name" value="Cro/C1-type_HTH"/>
</dbReference>
<keyword evidence="4" id="KW-1185">Reference proteome</keyword>
<dbReference type="InterPro" id="IPR039554">
    <property type="entry name" value="HigA2-like_HTH"/>
</dbReference>
<dbReference type="Gene3D" id="1.10.260.40">
    <property type="entry name" value="lambda repressor-like DNA-binding domains"/>
    <property type="match status" value="1"/>
</dbReference>
<gene>
    <name evidence="3" type="ORF">FHS28_000387</name>
</gene>
<evidence type="ECO:0000259" key="2">
    <source>
        <dbReference type="PROSITE" id="PS50943"/>
    </source>
</evidence>
<evidence type="ECO:0000313" key="3">
    <source>
        <dbReference type="EMBL" id="MBB3193022.1"/>
    </source>
</evidence>
<protein>
    <submittedName>
        <fullName evidence="3">Transcriptional regulator with XRE-family HTH domain</fullName>
    </submittedName>
</protein>
<dbReference type="SMART" id="SM00530">
    <property type="entry name" value="HTH_XRE"/>
    <property type="match status" value="1"/>
</dbReference>
<dbReference type="PROSITE" id="PS50943">
    <property type="entry name" value="HTH_CROC1"/>
    <property type="match status" value="1"/>
</dbReference>
<sequence>MGRQIDDIISSLPRERREKIDELAQQKVRDMVAHARTLNDFRRAVGKTQAEVAKELGIGQNAVSQLERRSDTYVSTLRGFLGALGLTLEMAVVAKNGERISLPNFRPWEASMDDRPPAPKRAPAKRAQTAKRQSTSSGKKGLTT</sequence>
<feature type="region of interest" description="Disordered" evidence="1">
    <location>
        <begin position="106"/>
        <end position="144"/>
    </location>
</feature>
<dbReference type="SUPFAM" id="SSF47413">
    <property type="entry name" value="lambda repressor-like DNA-binding domains"/>
    <property type="match status" value="1"/>
</dbReference>
<dbReference type="RefSeq" id="WP_088449332.1">
    <property type="nucleotide sequence ID" value="NZ_JACHXO010000001.1"/>
</dbReference>
<name>A0ABR6GLN8_9BURK</name>
<evidence type="ECO:0000256" key="1">
    <source>
        <dbReference type="SAM" id="MobiDB-lite"/>
    </source>
</evidence>
<dbReference type="EMBL" id="JACHXO010000001">
    <property type="protein sequence ID" value="MBB3193022.1"/>
    <property type="molecule type" value="Genomic_DNA"/>
</dbReference>
<proteinExistence type="predicted"/>
<dbReference type="CDD" id="cd00093">
    <property type="entry name" value="HTH_XRE"/>
    <property type="match status" value="1"/>
</dbReference>
<organism evidence="3 4">
    <name type="scientific">Roseateles terrae</name>
    <dbReference type="NCBI Taxonomy" id="431060"/>
    <lineage>
        <taxon>Bacteria</taxon>
        <taxon>Pseudomonadati</taxon>
        <taxon>Pseudomonadota</taxon>
        <taxon>Betaproteobacteria</taxon>
        <taxon>Burkholderiales</taxon>
        <taxon>Sphaerotilaceae</taxon>
        <taxon>Roseateles</taxon>
    </lineage>
</organism>
<evidence type="ECO:0000313" key="4">
    <source>
        <dbReference type="Proteomes" id="UP000574369"/>
    </source>
</evidence>
<accession>A0ABR6GLN8</accession>
<comment type="caution">
    <text evidence="3">The sequence shown here is derived from an EMBL/GenBank/DDBJ whole genome shotgun (WGS) entry which is preliminary data.</text>
</comment>
<reference evidence="3 4" key="1">
    <citation type="submission" date="2020-08" db="EMBL/GenBank/DDBJ databases">
        <title>Genomic Encyclopedia of Type Strains, Phase III (KMG-III): the genomes of soil and plant-associated and newly described type strains.</title>
        <authorList>
            <person name="Whitman W."/>
        </authorList>
    </citation>
    <scope>NUCLEOTIDE SEQUENCE [LARGE SCALE GENOMIC DNA]</scope>
    <source>
        <strain evidence="3 4">CECT 7247</strain>
    </source>
</reference>
<dbReference type="Pfam" id="PF13744">
    <property type="entry name" value="HTH_37"/>
    <property type="match status" value="1"/>
</dbReference>
<feature type="compositionally biased region" description="Polar residues" evidence="1">
    <location>
        <begin position="134"/>
        <end position="144"/>
    </location>
</feature>
<dbReference type="InterPro" id="IPR010982">
    <property type="entry name" value="Lambda_DNA-bd_dom_sf"/>
</dbReference>